<feature type="disulfide bond" evidence="11">
    <location>
        <begin position="319"/>
        <end position="383"/>
    </location>
</feature>
<feature type="domain" description="SRCR" evidence="15">
    <location>
        <begin position="914"/>
        <end position="984"/>
    </location>
</feature>
<dbReference type="InterPro" id="IPR036772">
    <property type="entry name" value="SRCR-like_dom_sf"/>
</dbReference>
<dbReference type="PROSITE" id="PS50287">
    <property type="entry name" value="SRCR_2"/>
    <property type="match status" value="10"/>
</dbReference>
<dbReference type="Proteomes" id="UP000472271">
    <property type="component" value="Chromosome 7"/>
</dbReference>
<feature type="region of interest" description="Disordered" evidence="12">
    <location>
        <begin position="1162"/>
        <end position="1289"/>
    </location>
</feature>
<evidence type="ECO:0000256" key="3">
    <source>
        <dbReference type="ARBA" id="ARBA00022525"/>
    </source>
</evidence>
<keyword evidence="7 13" id="KW-1133">Transmembrane helix</keyword>
<feature type="domain" description="SRCR" evidence="15">
    <location>
        <begin position="797"/>
        <end position="904"/>
    </location>
</feature>
<feature type="disulfide bond" evidence="11">
    <location>
        <begin position="1060"/>
        <end position="1070"/>
    </location>
</feature>
<reference evidence="16" key="3">
    <citation type="submission" date="2025-09" db="UniProtKB">
        <authorList>
            <consortium name="Ensembl"/>
        </authorList>
    </citation>
    <scope>IDENTIFICATION</scope>
</reference>
<feature type="disulfide bond" evidence="11">
    <location>
        <begin position="362"/>
        <end position="372"/>
    </location>
</feature>
<evidence type="ECO:0000256" key="1">
    <source>
        <dbReference type="ARBA" id="ARBA00004167"/>
    </source>
</evidence>
<feature type="domain" description="SRCR" evidence="15">
    <location>
        <begin position="503"/>
        <end position="598"/>
    </location>
</feature>
<dbReference type="GO" id="GO:0016020">
    <property type="term" value="C:membrane"/>
    <property type="evidence" value="ECO:0007669"/>
    <property type="project" value="UniProtKB-SubCell"/>
</dbReference>
<comment type="subcellular location">
    <subcellularLocation>
        <location evidence="1">Membrane</location>
        <topology evidence="1">Single-pass membrane protein</topology>
    </subcellularLocation>
    <subcellularLocation>
        <location evidence="2">Secreted</location>
    </subcellularLocation>
</comment>
<keyword evidence="8 13" id="KW-0472">Membrane</keyword>
<evidence type="ECO:0000256" key="9">
    <source>
        <dbReference type="ARBA" id="ARBA00023157"/>
    </source>
</evidence>
<dbReference type="Gene3D" id="3.10.250.10">
    <property type="entry name" value="SRCR-like domain"/>
    <property type="match status" value="10"/>
</dbReference>
<dbReference type="FunFam" id="3.10.250.10:FF:000016">
    <property type="entry name" value="Scavenger receptor cysteine-rich protein type 12"/>
    <property type="match status" value="1"/>
</dbReference>
<name>A0A672ZMC6_9TELE</name>
<dbReference type="Ensembl" id="ENSSORT00005018490.1">
    <property type="protein sequence ID" value="ENSSORP00005017949.1"/>
    <property type="gene ID" value="ENSSORG00005008938.1"/>
</dbReference>
<feature type="domain" description="SRCR" evidence="15">
    <location>
        <begin position="24"/>
        <end position="122"/>
    </location>
</feature>
<dbReference type="SUPFAM" id="SSF56487">
    <property type="entry name" value="SRCR-like"/>
    <property type="match status" value="9"/>
</dbReference>
<feature type="domain" description="SRCR" evidence="15">
    <location>
        <begin position="294"/>
        <end position="392"/>
    </location>
</feature>
<feature type="disulfide bond" evidence="11">
    <location>
        <begin position="1012"/>
        <end position="1076"/>
    </location>
</feature>
<keyword evidence="5 14" id="KW-0732">Signal</keyword>
<evidence type="ECO:0000256" key="13">
    <source>
        <dbReference type="SAM" id="Phobius"/>
    </source>
</evidence>
<feature type="disulfide bond" evidence="11">
    <location>
        <begin position="469"/>
        <end position="479"/>
    </location>
</feature>
<keyword evidence="6" id="KW-0677">Repeat</keyword>
<evidence type="ECO:0000256" key="12">
    <source>
        <dbReference type="SAM" id="MobiDB-lite"/>
    </source>
</evidence>
<feature type="domain" description="SRCR" evidence="15">
    <location>
        <begin position="600"/>
        <end position="693"/>
    </location>
</feature>
<evidence type="ECO:0000313" key="17">
    <source>
        <dbReference type="Proteomes" id="UP000472271"/>
    </source>
</evidence>
<proteinExistence type="predicted"/>
<evidence type="ECO:0000256" key="14">
    <source>
        <dbReference type="SAM" id="SignalP"/>
    </source>
</evidence>
<reference evidence="16" key="1">
    <citation type="submission" date="2019-06" db="EMBL/GenBank/DDBJ databases">
        <authorList>
            <consortium name="Wellcome Sanger Institute Data Sharing"/>
        </authorList>
    </citation>
    <scope>NUCLEOTIDE SEQUENCE [LARGE SCALE GENOMIC DNA]</scope>
</reference>
<dbReference type="PANTHER" id="PTHR19331:SF22">
    <property type="entry name" value="DELETED IN MALIGNANT BRAIN TUMORS 1 PROTEIN"/>
    <property type="match status" value="1"/>
</dbReference>
<evidence type="ECO:0000313" key="16">
    <source>
        <dbReference type="Ensembl" id="ENSSORP00005017949.1"/>
    </source>
</evidence>
<evidence type="ECO:0000256" key="6">
    <source>
        <dbReference type="ARBA" id="ARBA00022737"/>
    </source>
</evidence>
<dbReference type="SMART" id="SM00202">
    <property type="entry name" value="SR"/>
    <property type="match status" value="7"/>
</dbReference>
<evidence type="ECO:0000256" key="10">
    <source>
        <dbReference type="ARBA" id="ARBA00023180"/>
    </source>
</evidence>
<evidence type="ECO:0000256" key="7">
    <source>
        <dbReference type="ARBA" id="ARBA00022989"/>
    </source>
</evidence>
<dbReference type="RefSeq" id="XP_029995770.1">
    <property type="nucleotide sequence ID" value="XM_030139910.1"/>
</dbReference>
<accession>A0A672ZMC6</accession>
<evidence type="ECO:0000259" key="15">
    <source>
        <dbReference type="PROSITE" id="PS50287"/>
    </source>
</evidence>
<feature type="transmembrane region" description="Helical" evidence="13">
    <location>
        <begin position="1104"/>
        <end position="1129"/>
    </location>
</feature>
<evidence type="ECO:0000256" key="8">
    <source>
        <dbReference type="ARBA" id="ARBA00023136"/>
    </source>
</evidence>
<evidence type="ECO:0000256" key="11">
    <source>
        <dbReference type="PROSITE-ProRule" id="PRU00196"/>
    </source>
</evidence>
<keyword evidence="4 13" id="KW-0812">Transmembrane</keyword>
<evidence type="ECO:0000256" key="5">
    <source>
        <dbReference type="ARBA" id="ARBA00022729"/>
    </source>
</evidence>
<dbReference type="OrthoDB" id="8934573at2759"/>
<dbReference type="InterPro" id="IPR001190">
    <property type="entry name" value="SRCR"/>
</dbReference>
<feature type="disulfide bond" evidence="11">
    <location>
        <begin position="957"/>
        <end position="967"/>
    </location>
</feature>
<feature type="chain" id="PRO_5025569752" evidence="14">
    <location>
        <begin position="18"/>
        <end position="1289"/>
    </location>
</feature>
<keyword evidence="9 11" id="KW-1015">Disulfide bond</keyword>
<feature type="compositionally biased region" description="Basic and acidic residues" evidence="12">
    <location>
        <begin position="1207"/>
        <end position="1241"/>
    </location>
</feature>
<dbReference type="Pfam" id="PF00530">
    <property type="entry name" value="SRCR"/>
    <property type="match status" value="8"/>
</dbReference>
<comment type="caution">
    <text evidence="11">Lacks conserved residue(s) required for the propagation of feature annotation.</text>
</comment>
<feature type="domain" description="SRCR" evidence="15">
    <location>
        <begin position="976"/>
        <end position="1087"/>
    </location>
</feature>
<reference evidence="16" key="2">
    <citation type="submission" date="2025-08" db="UniProtKB">
        <authorList>
            <consortium name="Ensembl"/>
        </authorList>
    </citation>
    <scope>IDENTIFICATION</scope>
</reference>
<feature type="compositionally biased region" description="Acidic residues" evidence="12">
    <location>
        <begin position="1277"/>
        <end position="1289"/>
    </location>
</feature>
<feature type="domain" description="SRCR" evidence="15">
    <location>
        <begin position="397"/>
        <end position="499"/>
    </location>
</feature>
<organism evidence="16 17">
    <name type="scientific">Sphaeramia orbicularis</name>
    <name type="common">orbiculate cardinalfish</name>
    <dbReference type="NCBI Taxonomy" id="375764"/>
    <lineage>
        <taxon>Eukaryota</taxon>
        <taxon>Metazoa</taxon>
        <taxon>Chordata</taxon>
        <taxon>Craniata</taxon>
        <taxon>Vertebrata</taxon>
        <taxon>Euteleostomi</taxon>
        <taxon>Actinopterygii</taxon>
        <taxon>Neopterygii</taxon>
        <taxon>Teleostei</taxon>
        <taxon>Neoteleostei</taxon>
        <taxon>Acanthomorphata</taxon>
        <taxon>Gobiaria</taxon>
        <taxon>Kurtiformes</taxon>
        <taxon>Apogonoidei</taxon>
        <taxon>Apogonidae</taxon>
        <taxon>Apogoninae</taxon>
        <taxon>Sphaeramia</taxon>
    </lineage>
</organism>
<feature type="domain" description="SRCR" evidence="15">
    <location>
        <begin position="125"/>
        <end position="221"/>
    </location>
</feature>
<dbReference type="InParanoid" id="A0A672ZMC6"/>
<dbReference type="GeneID" id="115423169"/>
<sequence length="1289" mass="143456">MWSLLLLCFTFIEPVVLQGGEDRLILQGGTGPCNGYIQVYHGKKWGWVGSTSWRKENEEVVCKSIGCGRPVESGQKWLPQGSFIWLNDLKCTGKEKDLWNCKSPGWGGSDAEVELVKTINCSNQIRISLDRFKCSGSVQYATDGTTPEGYFCGDDWGYEEKRVVCKNLRCGEPVEDEKYPSMGNDTNKSMKLAKCVGNVTDLWQCIKEEKRCQKPATVTCSDHDLIRLKGDRSNVCSGRLEIKKHNTWTNNMSKAKSMDPNGWCKKMFCGEFGSNVTDGSITTLTCSNKVKTVLRDQDKESTCYGSVHVQVNDSVHSVCASEAPWTRQNAEAVCTELGCGPLVSTQADPRRPSKAIMDSVNCTENDSSLWHCKAKRHDTPFQCSSQPYVICSASIKVELKDGPGRCAGRVEIFYEGKWSKVMIRKDTQWSDENANTVCKQMGCGGVRSKTEKFGKAKSGTEAMPKDVKCTPESNIITKCDLQGTYTSSRDDEEVGLVCEDHKVFYLDGNSTCSGRVGVQHGDKQYWLSGSSETWDNKSANSVCRQMYCGSMTNFSKFNAPTKNSIWRPNPSCKYNSILDCGTNTSSSGTDMIAWVECSGDRTMSLTNGCWGYVNISVEGVYGGVCADSWNEEKSKKLCQEWGCGRDVLRATKPKRDFEVKFKSVHMVEENGSLSKCSYVKNDGSCDPAYVVCSGSLKPRLKSSDYCSGKVEVNYENQWRPVCGGALKDPNTQNLFCRMQGCGEAVHSFDYERSDSNAISTMTCKNPTEHNDLKECKASLEQKACTSTSLQCSNSKKMALAAGNACSGVVVVLSEGKQAQVSYQGWSEAEGRKLCKDLDCGRLVKVGPNDPIAGSEFWSNTFNCTGVEDEENIWACEKPVPRSKKELLYIECEGEPTVQLEKKCHGSLTIDGMEVCDTSWDTTYSAKVCQQLKYSNAIPGKANNSPAIGGKNYFRVHCEEHHHKIGQCNRFKEPCSGRLVSVYCTKNVNFTTAERCGGQIEVHYDTEYGGKVCYDKELTLEYKKRFCEQLKGCGKPIDTPEETKTEPFPKDISEWTTVLKCPAGQKDFRYCLSRESCADKKPAKIYCDGYKPRVIKKKEPFKVNVLAIVLGLGLFLILAIVIFIFVRVYIRKNKSFKSFPPGFPLRHDVERDSGEFEEIHSKEMENMGSGGIRSESEVLTENDARSTSSYDDIDKVSELEPLTSRPSTTEDPHDSGVQDNKLEQITKEDGETYEVDDPRENYDDIEADLEPTQTTAEVHDSPRNAPECSTNTPPDLVLGDDDYLVPGQDE</sequence>
<evidence type="ECO:0000256" key="4">
    <source>
        <dbReference type="ARBA" id="ARBA00022692"/>
    </source>
</evidence>
<feature type="disulfide bond" evidence="11">
    <location>
        <begin position="195"/>
        <end position="205"/>
    </location>
</feature>
<keyword evidence="17" id="KW-1185">Reference proteome</keyword>
<keyword evidence="10" id="KW-0325">Glycoprotein</keyword>
<gene>
    <name evidence="16" type="primary">LOC115423169</name>
</gene>
<dbReference type="PANTHER" id="PTHR19331">
    <property type="entry name" value="SCAVENGER RECEPTOR DOMAIN-CONTAINING"/>
    <property type="match status" value="1"/>
</dbReference>
<protein>
    <submittedName>
        <fullName evidence="16">Scavenger receptor cysteine-rich type 1 protein M160-like</fullName>
    </submittedName>
</protein>
<feature type="signal peptide" evidence="14">
    <location>
        <begin position="1"/>
        <end position="17"/>
    </location>
</feature>
<evidence type="ECO:0000256" key="2">
    <source>
        <dbReference type="ARBA" id="ARBA00004613"/>
    </source>
</evidence>
<dbReference type="PRINTS" id="PR00258">
    <property type="entry name" value="SPERACTRCPTR"/>
</dbReference>
<feature type="domain" description="SRCR" evidence="15">
    <location>
        <begin position="698"/>
        <end position="806"/>
    </location>
</feature>
<feature type="disulfide bond" evidence="11">
    <location>
        <begin position="91"/>
        <end position="101"/>
    </location>
</feature>
<keyword evidence="3" id="KW-0964">Secreted</keyword>